<feature type="region of interest" description="Disordered" evidence="1">
    <location>
        <begin position="83"/>
        <end position="220"/>
    </location>
</feature>
<dbReference type="Proteomes" id="UP000501868">
    <property type="component" value="Chromosome"/>
</dbReference>
<evidence type="ECO:0000313" key="4">
    <source>
        <dbReference type="Proteomes" id="UP000501868"/>
    </source>
</evidence>
<evidence type="ECO:0000313" key="3">
    <source>
        <dbReference type="EMBL" id="QIZ05472.1"/>
    </source>
</evidence>
<protein>
    <submittedName>
        <fullName evidence="3">Uncharacterized protein</fullName>
    </submittedName>
</protein>
<proteinExistence type="predicted"/>
<evidence type="ECO:0000256" key="2">
    <source>
        <dbReference type="SAM" id="SignalP"/>
    </source>
</evidence>
<feature type="compositionally biased region" description="Low complexity" evidence="1">
    <location>
        <begin position="126"/>
        <end position="149"/>
    </location>
</feature>
<reference evidence="3 4" key="2">
    <citation type="submission" date="2020-04" db="EMBL/GenBank/DDBJ databases">
        <authorList>
            <person name="Fomenkov A."/>
            <person name="Anton B.P."/>
            <person name="Roberts R.J."/>
        </authorList>
    </citation>
    <scope>NUCLEOTIDE SEQUENCE [LARGE SCALE GENOMIC DNA]</scope>
    <source>
        <strain evidence="3 4">S2</strain>
    </source>
</reference>
<dbReference type="AlphaFoldDB" id="A0A6H1NW66"/>
<dbReference type="EMBL" id="CP051128">
    <property type="protein sequence ID" value="QIZ05472.1"/>
    <property type="molecule type" value="Genomic_DNA"/>
</dbReference>
<gene>
    <name evidence="3" type="ORF">HFZ78_00715</name>
</gene>
<accession>A0A6H1NW66</accession>
<organism evidence="3 4">
    <name type="scientific">Priestia megaterium</name>
    <name type="common">Bacillus megaterium</name>
    <dbReference type="NCBI Taxonomy" id="1404"/>
    <lineage>
        <taxon>Bacteria</taxon>
        <taxon>Bacillati</taxon>
        <taxon>Bacillota</taxon>
        <taxon>Bacilli</taxon>
        <taxon>Bacillales</taxon>
        <taxon>Bacillaceae</taxon>
        <taxon>Priestia</taxon>
    </lineage>
</organism>
<evidence type="ECO:0000256" key="1">
    <source>
        <dbReference type="SAM" id="MobiDB-lite"/>
    </source>
</evidence>
<feature type="signal peptide" evidence="2">
    <location>
        <begin position="1"/>
        <end position="24"/>
    </location>
</feature>
<feature type="compositionally biased region" description="Polar residues" evidence="1">
    <location>
        <begin position="100"/>
        <end position="114"/>
    </location>
</feature>
<name>A0A6H1NW66_PRIMG</name>
<reference evidence="3 4" key="1">
    <citation type="submission" date="2020-04" db="EMBL/GenBank/DDBJ databases">
        <title>Genome-Wide Identification of 5-Methylcytosine Sites in Bacterial Genomes By High-Throughput Sequencing of MspJI Restriction Fragments.</title>
        <authorList>
            <person name="Wu V."/>
        </authorList>
    </citation>
    <scope>NUCLEOTIDE SEQUENCE [LARGE SCALE GENOMIC DNA]</scope>
    <source>
        <strain evidence="3 4">S2</strain>
    </source>
</reference>
<feature type="compositionally biased region" description="Basic and acidic residues" evidence="1">
    <location>
        <begin position="202"/>
        <end position="220"/>
    </location>
</feature>
<sequence>MIKITKGALAMVLAGSVTFSVANALLGQPIKQLTKEMALPISADRKKADVINPAEKKGQPQTPRANVKDRSVLKVSLKNTDTNDTAVAAVQQNREKTSDRTTTSAANPRGTTTIKPVAKTIPVKSTKAPTTTRKPTTTRTAATRTTTKPAVPTIPATSAKAPTTSVKAPTTTPTTSKTSTTTTSTSATTTKTNRGQQVSQAAKEKAASQSNKKENNGKKM</sequence>
<keyword evidence="2" id="KW-0732">Signal</keyword>
<feature type="compositionally biased region" description="Low complexity" evidence="1">
    <location>
        <begin position="159"/>
        <end position="201"/>
    </location>
</feature>
<feature type="chain" id="PRO_5026175804" evidence="2">
    <location>
        <begin position="25"/>
        <end position="220"/>
    </location>
</feature>